<dbReference type="GO" id="GO:0003700">
    <property type="term" value="F:DNA-binding transcription factor activity"/>
    <property type="evidence" value="ECO:0007669"/>
    <property type="project" value="InterPro"/>
</dbReference>
<dbReference type="PROSITE" id="PS50995">
    <property type="entry name" value="HTH_MARR_2"/>
    <property type="match status" value="1"/>
</dbReference>
<evidence type="ECO:0000259" key="2">
    <source>
        <dbReference type="PROSITE" id="PS50995"/>
    </source>
</evidence>
<dbReference type="GO" id="GO:0003677">
    <property type="term" value="F:DNA binding"/>
    <property type="evidence" value="ECO:0007669"/>
    <property type="project" value="UniProtKB-KW"/>
</dbReference>
<evidence type="ECO:0000313" key="4">
    <source>
        <dbReference type="Proteomes" id="UP000295361"/>
    </source>
</evidence>
<accession>A0A4R6QDQ8</accession>
<sequence>MWCGAQTNLTSALTVAENNQAVNPPAVYGLKHPQQLEDLLMYRLTRVVRTCGLPLVRLFEGELGITRREWHVLALVVQEGALAPSRIAELCWLDRPRVSRAVGRLVERGLLSRQAAGRSALVRATAEGNALYARAMAEAGAFNEALVDDLDATEMAQLDALLNKLQSRAQTLRDAPMPGRPVQRHAGGTRDRHGTTESTSTPR</sequence>
<feature type="region of interest" description="Disordered" evidence="1">
    <location>
        <begin position="171"/>
        <end position="203"/>
    </location>
</feature>
<reference evidence="3 4" key="1">
    <citation type="submission" date="2019-03" db="EMBL/GenBank/DDBJ databases">
        <title>Genomic Encyclopedia of Type Strains, Phase IV (KMG-IV): sequencing the most valuable type-strain genomes for metagenomic binning, comparative biology and taxonomic classification.</title>
        <authorList>
            <person name="Goeker M."/>
        </authorList>
    </citation>
    <scope>NUCLEOTIDE SEQUENCE [LARGE SCALE GENOMIC DNA]</scope>
    <source>
        <strain evidence="3 4">DSM 16998</strain>
    </source>
</reference>
<dbReference type="InterPro" id="IPR036390">
    <property type="entry name" value="WH_DNA-bd_sf"/>
</dbReference>
<comment type="caution">
    <text evidence="3">The sequence shown here is derived from an EMBL/GenBank/DDBJ whole genome shotgun (WGS) entry which is preliminary data.</text>
</comment>
<name>A0A4R6QDQ8_9BURK</name>
<dbReference type="AlphaFoldDB" id="A0A4R6QDQ8"/>
<gene>
    <name evidence="3" type="ORF">DES47_11512</name>
</gene>
<dbReference type="InterPro" id="IPR000835">
    <property type="entry name" value="HTH_MarR-typ"/>
</dbReference>
<evidence type="ECO:0000313" key="3">
    <source>
        <dbReference type="EMBL" id="TDP60591.1"/>
    </source>
</evidence>
<dbReference type="Proteomes" id="UP000295361">
    <property type="component" value="Unassembled WGS sequence"/>
</dbReference>
<keyword evidence="3" id="KW-0238">DNA-binding</keyword>
<dbReference type="PRINTS" id="PR00598">
    <property type="entry name" value="HTHMARR"/>
</dbReference>
<dbReference type="PANTHER" id="PTHR33164:SF43">
    <property type="entry name" value="HTH-TYPE TRANSCRIPTIONAL REPRESSOR YETL"/>
    <property type="match status" value="1"/>
</dbReference>
<dbReference type="Pfam" id="PF12802">
    <property type="entry name" value="MarR_2"/>
    <property type="match status" value="1"/>
</dbReference>
<proteinExistence type="predicted"/>
<dbReference type="PANTHER" id="PTHR33164">
    <property type="entry name" value="TRANSCRIPTIONAL REGULATOR, MARR FAMILY"/>
    <property type="match status" value="1"/>
</dbReference>
<organism evidence="3 4">
    <name type="scientific">Roseateles toxinivorans</name>
    <dbReference type="NCBI Taxonomy" id="270368"/>
    <lineage>
        <taxon>Bacteria</taxon>
        <taxon>Pseudomonadati</taxon>
        <taxon>Pseudomonadota</taxon>
        <taxon>Betaproteobacteria</taxon>
        <taxon>Burkholderiales</taxon>
        <taxon>Sphaerotilaceae</taxon>
        <taxon>Roseateles</taxon>
    </lineage>
</organism>
<dbReference type="InterPro" id="IPR036388">
    <property type="entry name" value="WH-like_DNA-bd_sf"/>
</dbReference>
<keyword evidence="4" id="KW-1185">Reference proteome</keyword>
<dbReference type="SMART" id="SM00347">
    <property type="entry name" value="HTH_MARR"/>
    <property type="match status" value="1"/>
</dbReference>
<dbReference type="EMBL" id="SNXS01000015">
    <property type="protein sequence ID" value="TDP60591.1"/>
    <property type="molecule type" value="Genomic_DNA"/>
</dbReference>
<dbReference type="OrthoDB" id="8654642at2"/>
<dbReference type="InParanoid" id="A0A4R6QDQ8"/>
<feature type="domain" description="HTH marR-type" evidence="2">
    <location>
        <begin position="37"/>
        <end position="167"/>
    </location>
</feature>
<evidence type="ECO:0000256" key="1">
    <source>
        <dbReference type="SAM" id="MobiDB-lite"/>
    </source>
</evidence>
<dbReference type="Gene3D" id="1.10.10.10">
    <property type="entry name" value="Winged helix-like DNA-binding domain superfamily/Winged helix DNA-binding domain"/>
    <property type="match status" value="1"/>
</dbReference>
<dbReference type="SUPFAM" id="SSF46785">
    <property type="entry name" value="Winged helix' DNA-binding domain"/>
    <property type="match status" value="1"/>
</dbReference>
<protein>
    <submittedName>
        <fullName evidence="3">DNA-binding MarR family transcriptional regulator</fullName>
    </submittedName>
</protein>
<dbReference type="GO" id="GO:0006950">
    <property type="term" value="P:response to stress"/>
    <property type="evidence" value="ECO:0007669"/>
    <property type="project" value="TreeGrafter"/>
</dbReference>
<dbReference type="InterPro" id="IPR039422">
    <property type="entry name" value="MarR/SlyA-like"/>
</dbReference>